<sequence>MSRGRVIGSRESRDLKKQHAYWLDQTAAPGVKTHERHIDIRPGVKTEMETPKSENMTLSPSFATFQQAQLQWVSD</sequence>
<comment type="caution">
    <text evidence="1">The sequence shown here is derived from an EMBL/GenBank/DDBJ whole genome shotgun (WGS) entry which is preliminary data.</text>
</comment>
<dbReference type="Proteomes" id="UP001283361">
    <property type="component" value="Unassembled WGS sequence"/>
</dbReference>
<name>A0AAE1E9W9_9GAST</name>
<evidence type="ECO:0000313" key="1">
    <source>
        <dbReference type="EMBL" id="KAK3799741.1"/>
    </source>
</evidence>
<dbReference type="AlphaFoldDB" id="A0AAE1E9W9"/>
<evidence type="ECO:0000313" key="2">
    <source>
        <dbReference type="Proteomes" id="UP001283361"/>
    </source>
</evidence>
<organism evidence="1 2">
    <name type="scientific">Elysia crispata</name>
    <name type="common">lettuce slug</name>
    <dbReference type="NCBI Taxonomy" id="231223"/>
    <lineage>
        <taxon>Eukaryota</taxon>
        <taxon>Metazoa</taxon>
        <taxon>Spiralia</taxon>
        <taxon>Lophotrochozoa</taxon>
        <taxon>Mollusca</taxon>
        <taxon>Gastropoda</taxon>
        <taxon>Heterobranchia</taxon>
        <taxon>Euthyneura</taxon>
        <taxon>Panpulmonata</taxon>
        <taxon>Sacoglossa</taxon>
        <taxon>Placobranchoidea</taxon>
        <taxon>Plakobranchidae</taxon>
        <taxon>Elysia</taxon>
    </lineage>
</organism>
<protein>
    <submittedName>
        <fullName evidence="1">Uncharacterized protein</fullName>
    </submittedName>
</protein>
<keyword evidence="2" id="KW-1185">Reference proteome</keyword>
<accession>A0AAE1E9W9</accession>
<reference evidence="1" key="1">
    <citation type="journal article" date="2023" name="G3 (Bethesda)">
        <title>A reference genome for the long-term kleptoplast-retaining sea slug Elysia crispata morphotype clarki.</title>
        <authorList>
            <person name="Eastman K.E."/>
            <person name="Pendleton A.L."/>
            <person name="Shaikh M.A."/>
            <person name="Suttiyut T."/>
            <person name="Ogas R."/>
            <person name="Tomko P."/>
            <person name="Gavelis G."/>
            <person name="Widhalm J.R."/>
            <person name="Wisecaver J.H."/>
        </authorList>
    </citation>
    <scope>NUCLEOTIDE SEQUENCE</scope>
    <source>
        <strain evidence="1">ECLA1</strain>
    </source>
</reference>
<proteinExistence type="predicted"/>
<gene>
    <name evidence="1" type="ORF">RRG08_025356</name>
</gene>
<dbReference type="EMBL" id="JAWDGP010000540">
    <property type="protein sequence ID" value="KAK3799741.1"/>
    <property type="molecule type" value="Genomic_DNA"/>
</dbReference>